<dbReference type="RefSeq" id="WP_344095790.1">
    <property type="nucleotide sequence ID" value="NZ_BAAAOG010000006.1"/>
</dbReference>
<keyword evidence="3" id="KW-1185">Reference proteome</keyword>
<keyword evidence="2" id="KW-0560">Oxidoreductase</keyword>
<sequence>MACLRVLISGGGIAGATLAYWLAAGGHRVTIVESADRVRSSGSPVDVRGPAAATARAMGIWPRLAAAATGVERLVFVDPDGNRRAVIRTRRSSNPDDEVEIARVELATALLDAVDDSAEIITGDSVAVLASDDAGVDARFSRGGEDRFDLAIGADGLHSAVRRLTFGAEQRFSRPMGLFIGTVRTDAVDTDPREVILLNNPGTALAIHPAGGNPGAAFIFRSRPAYDHHDPHRATVLIEDAYRDRGSLTERALAAWHTASDVYFDQVTRITVPSWSTGRIALVGDAASCVSVFGEGSSNAIVGARTLADAICASPTDPAAAFAAYERTHRRRTARSGAGAPLLARFLVPTTSRGISIRNTAIRTLGRIVPAFDTRQ</sequence>
<accession>A0ABN2R5S0</accession>
<dbReference type="Pfam" id="PF01494">
    <property type="entry name" value="FAD_binding_3"/>
    <property type="match status" value="1"/>
</dbReference>
<feature type="domain" description="FAD-binding" evidence="1">
    <location>
        <begin position="5"/>
        <end position="316"/>
    </location>
</feature>
<dbReference type="PANTHER" id="PTHR46865:SF2">
    <property type="entry name" value="MONOOXYGENASE"/>
    <property type="match status" value="1"/>
</dbReference>
<dbReference type="InterPro" id="IPR036188">
    <property type="entry name" value="FAD/NAD-bd_sf"/>
</dbReference>
<dbReference type="Proteomes" id="UP001499933">
    <property type="component" value="Unassembled WGS sequence"/>
</dbReference>
<keyword evidence="2" id="KW-0503">Monooxygenase</keyword>
<dbReference type="PANTHER" id="PTHR46865">
    <property type="entry name" value="OXIDOREDUCTASE-RELATED"/>
    <property type="match status" value="1"/>
</dbReference>
<dbReference type="InterPro" id="IPR002938">
    <property type="entry name" value="FAD-bd"/>
</dbReference>
<evidence type="ECO:0000313" key="2">
    <source>
        <dbReference type="EMBL" id="GAA1964121.1"/>
    </source>
</evidence>
<evidence type="ECO:0000313" key="3">
    <source>
        <dbReference type="Proteomes" id="UP001499933"/>
    </source>
</evidence>
<dbReference type="EMBL" id="BAAAOG010000006">
    <property type="protein sequence ID" value="GAA1964121.1"/>
    <property type="molecule type" value="Genomic_DNA"/>
</dbReference>
<protein>
    <submittedName>
        <fullName evidence="2">FAD-dependent monooxygenase</fullName>
    </submittedName>
</protein>
<dbReference type="SUPFAM" id="SSF51905">
    <property type="entry name" value="FAD/NAD(P)-binding domain"/>
    <property type="match status" value="1"/>
</dbReference>
<proteinExistence type="predicted"/>
<gene>
    <name evidence="2" type="ORF">GCM10009776_28630</name>
</gene>
<dbReference type="InterPro" id="IPR051704">
    <property type="entry name" value="FAD_aromatic-hydroxylase"/>
</dbReference>
<name>A0ABN2R5S0_9MICO</name>
<organism evidence="2 3">
    <name type="scientific">Microbacterium deminutum</name>
    <dbReference type="NCBI Taxonomy" id="344164"/>
    <lineage>
        <taxon>Bacteria</taxon>
        <taxon>Bacillati</taxon>
        <taxon>Actinomycetota</taxon>
        <taxon>Actinomycetes</taxon>
        <taxon>Micrococcales</taxon>
        <taxon>Microbacteriaceae</taxon>
        <taxon>Microbacterium</taxon>
    </lineage>
</organism>
<dbReference type="Gene3D" id="3.30.9.10">
    <property type="entry name" value="D-Amino Acid Oxidase, subunit A, domain 2"/>
    <property type="match status" value="1"/>
</dbReference>
<reference evidence="2 3" key="1">
    <citation type="journal article" date="2019" name="Int. J. Syst. Evol. Microbiol.">
        <title>The Global Catalogue of Microorganisms (GCM) 10K type strain sequencing project: providing services to taxonomists for standard genome sequencing and annotation.</title>
        <authorList>
            <consortium name="The Broad Institute Genomics Platform"/>
            <consortium name="The Broad Institute Genome Sequencing Center for Infectious Disease"/>
            <person name="Wu L."/>
            <person name="Ma J."/>
        </authorList>
    </citation>
    <scope>NUCLEOTIDE SEQUENCE [LARGE SCALE GENOMIC DNA]</scope>
    <source>
        <strain evidence="2 3">JCM 14901</strain>
    </source>
</reference>
<dbReference type="PRINTS" id="PR00420">
    <property type="entry name" value="RNGMNOXGNASE"/>
</dbReference>
<evidence type="ECO:0000259" key="1">
    <source>
        <dbReference type="Pfam" id="PF01494"/>
    </source>
</evidence>
<dbReference type="GO" id="GO:0004497">
    <property type="term" value="F:monooxygenase activity"/>
    <property type="evidence" value="ECO:0007669"/>
    <property type="project" value="UniProtKB-KW"/>
</dbReference>
<comment type="caution">
    <text evidence="2">The sequence shown here is derived from an EMBL/GenBank/DDBJ whole genome shotgun (WGS) entry which is preliminary data.</text>
</comment>
<dbReference type="Gene3D" id="3.50.50.60">
    <property type="entry name" value="FAD/NAD(P)-binding domain"/>
    <property type="match status" value="1"/>
</dbReference>